<dbReference type="SUPFAM" id="SSF111369">
    <property type="entry name" value="HlyD-like secretion proteins"/>
    <property type="match status" value="1"/>
</dbReference>
<feature type="domain" description="Multidrug resistance protein MdtA-like C-terminal permuted SH3" evidence="6">
    <location>
        <begin position="259"/>
        <end position="321"/>
    </location>
</feature>
<dbReference type="Gene3D" id="1.10.287.470">
    <property type="entry name" value="Helix hairpin bin"/>
    <property type="match status" value="1"/>
</dbReference>
<evidence type="ECO:0000313" key="8">
    <source>
        <dbReference type="Proteomes" id="UP000248021"/>
    </source>
</evidence>
<dbReference type="InterPro" id="IPR058625">
    <property type="entry name" value="MdtA-like_BSH"/>
</dbReference>
<dbReference type="Gene3D" id="2.40.30.170">
    <property type="match status" value="1"/>
</dbReference>
<proteinExistence type="inferred from homology"/>
<dbReference type="Pfam" id="PF25917">
    <property type="entry name" value="BSH_RND"/>
    <property type="match status" value="1"/>
</dbReference>
<dbReference type="FunFam" id="2.40.420.20:FF:000001">
    <property type="entry name" value="Efflux RND transporter periplasmic adaptor subunit"/>
    <property type="match status" value="1"/>
</dbReference>
<name>A0A2V3UJD1_9HYPH</name>
<dbReference type="InterPro" id="IPR058626">
    <property type="entry name" value="MdtA-like_b-barrel"/>
</dbReference>
<evidence type="ECO:0000259" key="3">
    <source>
        <dbReference type="Pfam" id="PF25876"/>
    </source>
</evidence>
<dbReference type="Pfam" id="PF25944">
    <property type="entry name" value="Beta-barrel_RND"/>
    <property type="match status" value="1"/>
</dbReference>
<gene>
    <name evidence="7" type="ORF">C7450_101886</name>
</gene>
<dbReference type="AlphaFoldDB" id="A0A2V3UJD1"/>
<comment type="subcellular location">
    <subcellularLocation>
        <location evidence="1">Cell envelope</location>
    </subcellularLocation>
</comment>
<dbReference type="Pfam" id="PF25967">
    <property type="entry name" value="RND-MFP_C"/>
    <property type="match status" value="1"/>
</dbReference>
<evidence type="ECO:0000259" key="6">
    <source>
        <dbReference type="Pfam" id="PF25967"/>
    </source>
</evidence>
<protein>
    <submittedName>
        <fullName evidence="7">Multidrug efflux system membrane fusion protein</fullName>
    </submittedName>
</protein>
<dbReference type="GO" id="GO:0046677">
    <property type="term" value="P:response to antibiotic"/>
    <property type="evidence" value="ECO:0007669"/>
    <property type="project" value="TreeGrafter"/>
</dbReference>
<dbReference type="InterPro" id="IPR058624">
    <property type="entry name" value="MdtA-like_HH"/>
</dbReference>
<dbReference type="InterPro" id="IPR006143">
    <property type="entry name" value="RND_pump_MFP"/>
</dbReference>
<dbReference type="GO" id="GO:0005886">
    <property type="term" value="C:plasma membrane"/>
    <property type="evidence" value="ECO:0007669"/>
    <property type="project" value="TreeGrafter"/>
</dbReference>
<feature type="domain" description="Multidrug resistance protein MdtA-like barrel-sandwich hybrid" evidence="4">
    <location>
        <begin position="23"/>
        <end position="163"/>
    </location>
</feature>
<comment type="similarity">
    <text evidence="2">Belongs to the membrane fusion protein (MFP) (TC 8.A.1) family.</text>
</comment>
<reference evidence="7 8" key="1">
    <citation type="submission" date="2018-05" db="EMBL/GenBank/DDBJ databases">
        <title>Genomic Encyclopedia of Type Strains, Phase IV (KMG-IV): sequencing the most valuable type-strain genomes for metagenomic binning, comparative biology and taxonomic classification.</title>
        <authorList>
            <person name="Goeker M."/>
        </authorList>
    </citation>
    <scope>NUCLEOTIDE SEQUENCE [LARGE SCALE GENOMIC DNA]</scope>
    <source>
        <strain evidence="7 8">DSM 6462</strain>
    </source>
</reference>
<dbReference type="PANTHER" id="PTHR30158">
    <property type="entry name" value="ACRA/E-RELATED COMPONENT OF DRUG EFFLUX TRANSPORTER"/>
    <property type="match status" value="1"/>
</dbReference>
<evidence type="ECO:0000313" key="7">
    <source>
        <dbReference type="EMBL" id="PXW65123.1"/>
    </source>
</evidence>
<keyword evidence="8" id="KW-1185">Reference proteome</keyword>
<dbReference type="Gene3D" id="2.40.50.100">
    <property type="match status" value="1"/>
</dbReference>
<dbReference type="GO" id="GO:0022857">
    <property type="term" value="F:transmembrane transporter activity"/>
    <property type="evidence" value="ECO:0007669"/>
    <property type="project" value="InterPro"/>
</dbReference>
<evidence type="ECO:0000259" key="4">
    <source>
        <dbReference type="Pfam" id="PF25917"/>
    </source>
</evidence>
<evidence type="ECO:0000256" key="2">
    <source>
        <dbReference type="ARBA" id="ARBA00009477"/>
    </source>
</evidence>
<dbReference type="Proteomes" id="UP000248021">
    <property type="component" value="Unassembled WGS sequence"/>
</dbReference>
<dbReference type="PANTHER" id="PTHR30158:SF3">
    <property type="entry name" value="MULTIDRUG EFFLUX PUMP SUBUNIT ACRA-RELATED"/>
    <property type="match status" value="1"/>
</dbReference>
<feature type="domain" description="Multidrug resistance protein MdtA-like beta-barrel" evidence="5">
    <location>
        <begin position="170"/>
        <end position="252"/>
    </location>
</feature>
<dbReference type="InterPro" id="IPR058627">
    <property type="entry name" value="MdtA-like_C"/>
</dbReference>
<dbReference type="Pfam" id="PF25876">
    <property type="entry name" value="HH_MFP_RND"/>
    <property type="match status" value="1"/>
</dbReference>
<organism evidence="7 8">
    <name type="scientific">Chelatococcus asaccharovorans</name>
    <dbReference type="NCBI Taxonomy" id="28210"/>
    <lineage>
        <taxon>Bacteria</taxon>
        <taxon>Pseudomonadati</taxon>
        <taxon>Pseudomonadota</taxon>
        <taxon>Alphaproteobacteria</taxon>
        <taxon>Hyphomicrobiales</taxon>
        <taxon>Chelatococcaceae</taxon>
        <taxon>Chelatococcus</taxon>
    </lineage>
</organism>
<accession>A0A2V3UJD1</accession>
<evidence type="ECO:0000256" key="1">
    <source>
        <dbReference type="ARBA" id="ARBA00004196"/>
    </source>
</evidence>
<dbReference type="GO" id="GO:0030313">
    <property type="term" value="C:cell envelope"/>
    <property type="evidence" value="ECO:0007669"/>
    <property type="project" value="UniProtKB-SubCell"/>
</dbReference>
<evidence type="ECO:0000259" key="5">
    <source>
        <dbReference type="Pfam" id="PF25944"/>
    </source>
</evidence>
<sequence length="345" mass="37126">MIRLRPESVSISDLLPGRVVAFRTAEIRPQVGGVIRESLFRQGSEVAAGQPLFQLDPAPFAAETAMAAAALQRTESVLSRAEIQVGRIETLLKTHAASRQAHEDALALRAQAAADVAQSRAALERRRLDLGFTTIRSPIAGRIDQALASEGALAVVSTSPLAVVQQIDRVYIDLRQPARRLDELRDLARAGSRDDGATVEILSGDGQPYPVTGKLLFSGIGVDPGTSEVIVRVEAANPERFLLPGMFVRARLPRERRSDALLVPLQAVKRDGNGIAQVALVADDGQMRLQTITTGAEVDGRIVIESGLSPGDQVIVEGQDRLQPGMQVKAMPWRAERIAGVDPQR</sequence>
<dbReference type="Gene3D" id="2.40.420.20">
    <property type="match status" value="1"/>
</dbReference>
<dbReference type="EMBL" id="QJJK01000001">
    <property type="protein sequence ID" value="PXW65123.1"/>
    <property type="molecule type" value="Genomic_DNA"/>
</dbReference>
<comment type="caution">
    <text evidence="7">The sequence shown here is derived from an EMBL/GenBank/DDBJ whole genome shotgun (WGS) entry which is preliminary data.</text>
</comment>
<feature type="domain" description="Multidrug resistance protein MdtA-like alpha-helical hairpin" evidence="3">
    <location>
        <begin position="65"/>
        <end position="133"/>
    </location>
</feature>
<dbReference type="NCBIfam" id="TIGR01730">
    <property type="entry name" value="RND_mfp"/>
    <property type="match status" value="1"/>
</dbReference>